<comment type="caution">
    <text evidence="2">The sequence shown here is derived from an EMBL/GenBank/DDBJ whole genome shotgun (WGS) entry which is preliminary data.</text>
</comment>
<organism evidence="2 3">
    <name type="scientific">Herbiconiux aconitum</name>
    <dbReference type="NCBI Taxonomy" id="2970913"/>
    <lineage>
        <taxon>Bacteria</taxon>
        <taxon>Bacillati</taxon>
        <taxon>Actinomycetota</taxon>
        <taxon>Actinomycetes</taxon>
        <taxon>Micrococcales</taxon>
        <taxon>Microbacteriaceae</taxon>
        <taxon>Herbiconiux</taxon>
    </lineage>
</organism>
<dbReference type="RefSeq" id="WP_259506667.1">
    <property type="nucleotide sequence ID" value="NZ_JANLCM010000001.1"/>
</dbReference>
<dbReference type="EMBL" id="JANLCM010000001">
    <property type="protein sequence ID" value="MCS5718003.1"/>
    <property type="molecule type" value="Genomic_DNA"/>
</dbReference>
<proteinExistence type="predicted"/>
<dbReference type="Proteomes" id="UP001165584">
    <property type="component" value="Unassembled WGS sequence"/>
</dbReference>
<keyword evidence="1" id="KW-0472">Membrane</keyword>
<keyword evidence="1" id="KW-0812">Transmembrane</keyword>
<feature type="transmembrane region" description="Helical" evidence="1">
    <location>
        <begin position="119"/>
        <end position="139"/>
    </location>
</feature>
<feature type="transmembrane region" description="Helical" evidence="1">
    <location>
        <begin position="39"/>
        <end position="65"/>
    </location>
</feature>
<evidence type="ECO:0000313" key="3">
    <source>
        <dbReference type="Proteomes" id="UP001165584"/>
    </source>
</evidence>
<keyword evidence="1" id="KW-1133">Transmembrane helix</keyword>
<reference evidence="2" key="1">
    <citation type="submission" date="2022-08" db="EMBL/GenBank/DDBJ databases">
        <authorList>
            <person name="Deng Y."/>
            <person name="Han X.-F."/>
            <person name="Zhang Y.-Q."/>
        </authorList>
    </citation>
    <scope>NUCLEOTIDE SEQUENCE</scope>
    <source>
        <strain evidence="2">CPCC 205763</strain>
    </source>
</reference>
<dbReference type="Pfam" id="PF11188">
    <property type="entry name" value="DUF2975"/>
    <property type="match status" value="1"/>
</dbReference>
<gene>
    <name evidence="2" type="ORF">N1027_07615</name>
</gene>
<feature type="transmembrane region" description="Helical" evidence="1">
    <location>
        <begin position="86"/>
        <end position="107"/>
    </location>
</feature>
<evidence type="ECO:0000313" key="2">
    <source>
        <dbReference type="EMBL" id="MCS5718003.1"/>
    </source>
</evidence>
<keyword evidence="3" id="KW-1185">Reference proteome</keyword>
<name>A0ABT2GP42_9MICO</name>
<protein>
    <submittedName>
        <fullName evidence="2">DUF2975 domain-containing protein</fullName>
    </submittedName>
</protein>
<accession>A0ABT2GP42</accession>
<sequence>MTRPVLVALRVLLVALFATSIVAQLFAHAVAESALAPVPAVVVTAFAIAAIVCVEIVIACVWMLLGMVRDQRIFEEHGHSDRWVNAAIGALATAAAIGTATLVYLLLARATETPAGVTIAILAAVTAGAGAALALLVVVMRQLLHTAIQLHSELAEVV</sequence>
<evidence type="ECO:0000256" key="1">
    <source>
        <dbReference type="SAM" id="Phobius"/>
    </source>
</evidence>
<dbReference type="InterPro" id="IPR021354">
    <property type="entry name" value="DUF2975"/>
</dbReference>